<evidence type="ECO:0000313" key="3">
    <source>
        <dbReference type="Proteomes" id="UP000721442"/>
    </source>
</evidence>
<accession>A0A940IC50</accession>
<feature type="signal peptide" evidence="1">
    <location>
        <begin position="1"/>
        <end position="22"/>
    </location>
</feature>
<proteinExistence type="predicted"/>
<reference evidence="2" key="2">
    <citation type="journal article" date="2021" name="PeerJ">
        <title>Extensive microbial diversity within the chicken gut microbiome revealed by metagenomics and culture.</title>
        <authorList>
            <person name="Gilroy R."/>
            <person name="Ravi A."/>
            <person name="Getino M."/>
            <person name="Pursley I."/>
            <person name="Horton D.L."/>
            <person name="Alikhan N.F."/>
            <person name="Baker D."/>
            <person name="Gharbi K."/>
            <person name="Hall N."/>
            <person name="Watson M."/>
            <person name="Adriaenssens E.M."/>
            <person name="Foster-Nyarko E."/>
            <person name="Jarju S."/>
            <person name="Secka A."/>
            <person name="Antonio M."/>
            <person name="Oren A."/>
            <person name="Chaudhuri R.R."/>
            <person name="La Ragione R."/>
            <person name="Hildebrand F."/>
            <person name="Pallen M.J."/>
        </authorList>
    </citation>
    <scope>NUCLEOTIDE SEQUENCE</scope>
    <source>
        <strain evidence="2">B1-16210</strain>
    </source>
</reference>
<sequence>MNFLKKTIGFLAVCSVIPAAYALTARPSVTNAAMTASRRLPTMTAYLTSSGTVSGSTSNLLNNAECIDAYTSCLQGADVCGPNFEECTTDVLFHGQMPKCLSTLAQCSASGVNALFGTSSTTALSNVASRNSYDEITDYVYPTDGSVLGQMIAGAAINNMYDTSDCVRRYTTCLQRDNVCGMDFELCTTNTEFRKQKVFCESTLARCQSDGKIELFGSTNTAVNPAADSRVGVMITEGAALAAVNAVSTCYKVADQCILNACAQNPYKCYEDATVSTINLVDAINSGSAVDVTTTEITVDTNSNSAVQSYIKNSCLDTIGANKYCYATFLGNGVMPTASQLSDADNQEDVFAEAYSSRMNASMKSRITELIQEFDTDAKEKCAQTISSCAMRVCGGGSGAACYSQVFGAVDKTINNEVSHAEIKTGCQDIVNTDPYCKYAAANPNDVGGYTYTYINNNAFDTLFPEYSSSSGDPIGVIASLNAALATSYSDAAIAQMRTQCENVATSCVRSMCGDDFSSCYRNRTDVYSSLTNTGTASYDNSMNKVSGVLDYTIVLGLCLDTVKNADVCQEHLAIEQNKLKIANNATSSWGAGTSSVRQGWIDAGSSVTLNTITSDKVQATDFDGNALCRADNGTQGVCNTTGAGGVVYDEPIYIEYNTYAQNLAAETLFSSLIYDLEKEAQAIYNRKLTEEQGMCMAANSGGIMASGDTGATYMWVKLRNKNVPSDYAVNGLSRNDFTPSNDLYGSFCGVKVDIRSDDPDIQELMKNASWTTAYFAVGDAFTCGSWIPNDEIETLAENAVNAETKAMRDRQGRTEFWTTVLGTLGGGLGGVYLGRGIQQGDILGGLNGKSEDSDTVKNLAVQHISNTQGYVRQNDTASAQNSMSLAATYARRLGVAGSVVSNAQNAVDEWAEAQNLIDRYTSMSSGTEKDNLKPQYEEADKNISTLRTTAGTALTTLDAECDAADGTKDITWWQRNGGALVGGVVTAAAGGFLVNKATRDIQAANLSAAEQAAYDEFMNEVGNHLKCYIGTQEVGQYGDIISVSME</sequence>
<evidence type="ECO:0008006" key="4">
    <source>
        <dbReference type="Google" id="ProtNLM"/>
    </source>
</evidence>
<feature type="chain" id="PRO_5038034415" description="IncF plasmid conjugative transfer protein TraN" evidence="1">
    <location>
        <begin position="23"/>
        <end position="1047"/>
    </location>
</feature>
<evidence type="ECO:0000313" key="2">
    <source>
        <dbReference type="EMBL" id="MBO8407372.1"/>
    </source>
</evidence>
<dbReference type="EMBL" id="JADINE010000035">
    <property type="protein sequence ID" value="MBO8407372.1"/>
    <property type="molecule type" value="Genomic_DNA"/>
</dbReference>
<organism evidence="2 3">
    <name type="scientific">Candidatus Enterousia excrementavium</name>
    <dbReference type="NCBI Taxonomy" id="2840789"/>
    <lineage>
        <taxon>Bacteria</taxon>
        <taxon>Pseudomonadati</taxon>
        <taxon>Pseudomonadota</taxon>
        <taxon>Alphaproteobacteria</taxon>
        <taxon>Candidatus Enterousia</taxon>
    </lineage>
</organism>
<protein>
    <recommendedName>
        <fullName evidence="4">IncF plasmid conjugative transfer protein TraN</fullName>
    </recommendedName>
</protein>
<dbReference type="Proteomes" id="UP000721442">
    <property type="component" value="Unassembled WGS sequence"/>
</dbReference>
<name>A0A940IC50_9PROT</name>
<evidence type="ECO:0000256" key="1">
    <source>
        <dbReference type="SAM" id="SignalP"/>
    </source>
</evidence>
<dbReference type="AlphaFoldDB" id="A0A940IC50"/>
<keyword evidence="1" id="KW-0732">Signal</keyword>
<reference evidence="2" key="1">
    <citation type="submission" date="2020-10" db="EMBL/GenBank/DDBJ databases">
        <authorList>
            <person name="Gilroy R."/>
        </authorList>
    </citation>
    <scope>NUCLEOTIDE SEQUENCE</scope>
    <source>
        <strain evidence="2">B1-16210</strain>
    </source>
</reference>
<comment type="caution">
    <text evidence="2">The sequence shown here is derived from an EMBL/GenBank/DDBJ whole genome shotgun (WGS) entry which is preliminary data.</text>
</comment>
<gene>
    <name evidence="2" type="ORF">IAC77_02830</name>
</gene>